<evidence type="ECO:0000256" key="5">
    <source>
        <dbReference type="ARBA" id="ARBA00023157"/>
    </source>
</evidence>
<evidence type="ECO:0000256" key="1">
    <source>
        <dbReference type="ARBA" id="ARBA00006027"/>
    </source>
</evidence>
<dbReference type="PANTHER" id="PTHR31080">
    <property type="entry name" value="PECTINESTERASE INHIBITOR-LIKE"/>
    <property type="match status" value="1"/>
</dbReference>
<dbReference type="AlphaFoldDB" id="A0A5N6LRH6"/>
<organism evidence="9 10">
    <name type="scientific">Mikania micrantha</name>
    <name type="common">bitter vine</name>
    <dbReference type="NCBI Taxonomy" id="192012"/>
    <lineage>
        <taxon>Eukaryota</taxon>
        <taxon>Viridiplantae</taxon>
        <taxon>Streptophyta</taxon>
        <taxon>Embryophyta</taxon>
        <taxon>Tracheophyta</taxon>
        <taxon>Spermatophyta</taxon>
        <taxon>Magnoliopsida</taxon>
        <taxon>eudicotyledons</taxon>
        <taxon>Gunneridae</taxon>
        <taxon>Pentapetalae</taxon>
        <taxon>asterids</taxon>
        <taxon>campanulids</taxon>
        <taxon>Asterales</taxon>
        <taxon>Asteraceae</taxon>
        <taxon>Asteroideae</taxon>
        <taxon>Heliantheae alliance</taxon>
        <taxon>Eupatorieae</taxon>
        <taxon>Mikania</taxon>
    </lineage>
</organism>
<dbReference type="SUPFAM" id="SSF101148">
    <property type="entry name" value="Plant invertase/pectin methylesterase inhibitor"/>
    <property type="match status" value="1"/>
</dbReference>
<comment type="caution">
    <text evidence="9">The sequence shown here is derived from an EMBL/GenBank/DDBJ whole genome shotgun (WGS) entry which is preliminary data.</text>
</comment>
<dbReference type="OrthoDB" id="1430376at2759"/>
<evidence type="ECO:0000259" key="8">
    <source>
        <dbReference type="SMART" id="SM00856"/>
    </source>
</evidence>
<evidence type="ECO:0000313" key="9">
    <source>
        <dbReference type="EMBL" id="KAD2804197.1"/>
    </source>
</evidence>
<dbReference type="SMART" id="SM00856">
    <property type="entry name" value="PMEI"/>
    <property type="match status" value="1"/>
</dbReference>
<feature type="chain" id="PRO_5024293145" description="pectinesterase" evidence="7">
    <location>
        <begin position="28"/>
        <end position="216"/>
    </location>
</feature>
<feature type="domain" description="Pectinesterase inhibitor" evidence="8">
    <location>
        <begin position="47"/>
        <end position="206"/>
    </location>
</feature>
<dbReference type="GO" id="GO:0030599">
    <property type="term" value="F:pectinesterase activity"/>
    <property type="evidence" value="ECO:0007669"/>
    <property type="project" value="UniProtKB-EC"/>
</dbReference>
<reference evidence="9 10" key="1">
    <citation type="submission" date="2019-05" db="EMBL/GenBank/DDBJ databases">
        <title>Mikania micrantha, genome provides insights into the molecular mechanism of rapid growth.</title>
        <authorList>
            <person name="Liu B."/>
        </authorList>
    </citation>
    <scope>NUCLEOTIDE SEQUENCE [LARGE SCALE GENOMIC DNA]</scope>
    <source>
        <strain evidence="9">NLD-2019</strain>
        <tissue evidence="9">Leaf</tissue>
    </source>
</reference>
<dbReference type="Gene3D" id="1.20.140.40">
    <property type="entry name" value="Invertase/pectin methylesterase inhibitor family protein"/>
    <property type="match status" value="1"/>
</dbReference>
<evidence type="ECO:0000256" key="3">
    <source>
        <dbReference type="ARBA" id="ARBA00013229"/>
    </source>
</evidence>
<dbReference type="EMBL" id="SZYD01000018">
    <property type="protein sequence ID" value="KAD2804197.1"/>
    <property type="molecule type" value="Genomic_DNA"/>
</dbReference>
<comment type="similarity">
    <text evidence="1">In the N-terminal section; belongs to the PMEI family.</text>
</comment>
<dbReference type="CDD" id="cd15798">
    <property type="entry name" value="PMEI-like_3"/>
    <property type="match status" value="1"/>
</dbReference>
<keyword evidence="10" id="KW-1185">Reference proteome</keyword>
<proteinExistence type="inferred from homology"/>
<evidence type="ECO:0000256" key="2">
    <source>
        <dbReference type="ARBA" id="ARBA00007786"/>
    </source>
</evidence>
<evidence type="ECO:0000313" key="10">
    <source>
        <dbReference type="Proteomes" id="UP000326396"/>
    </source>
</evidence>
<evidence type="ECO:0000256" key="7">
    <source>
        <dbReference type="SAM" id="SignalP"/>
    </source>
</evidence>
<dbReference type="GO" id="GO:0004857">
    <property type="term" value="F:enzyme inhibitor activity"/>
    <property type="evidence" value="ECO:0007669"/>
    <property type="project" value="InterPro"/>
</dbReference>
<dbReference type="EC" id="3.1.1.11" evidence="3"/>
<keyword evidence="4 7" id="KW-0732">Signal</keyword>
<dbReference type="InterPro" id="IPR035513">
    <property type="entry name" value="Invertase/methylesterase_inhib"/>
</dbReference>
<dbReference type="InterPro" id="IPR051955">
    <property type="entry name" value="PME_Inhibitor"/>
</dbReference>
<dbReference type="PANTHER" id="PTHR31080:SF64">
    <property type="entry name" value="PLANT INVERTASE_PECTIN METHYLESTERASE INHIBITOR SUPERFAMILY PROTEIN"/>
    <property type="match status" value="1"/>
</dbReference>
<name>A0A5N6LRH6_9ASTR</name>
<dbReference type="FunFam" id="1.20.140.40:FF:000010">
    <property type="entry name" value="Pectinesterase"/>
    <property type="match status" value="1"/>
</dbReference>
<sequence>MEVQLSTIFFFLISPAVLLVSTTAGQALPPASDDSATVGQAFPPSYDDTYYIRASCEVTRYPETCFASLSNFSGVIHHDAGRLAKAAIHVALHNATHVANYVSNMSRQQDSNNTRKFAAVRDCSSVFEDAVEQIHNSGKEMKRLGWTGESVRFQLSNVQTWMSSALTNEDTCVDGFDGVADDDGVKADVCGRVVAVMQVTSNALALVNRYADTVSA</sequence>
<accession>A0A5N6LRH6</accession>
<comment type="similarity">
    <text evidence="2">In the C-terminal section; belongs to the pectinesterase family.</text>
</comment>
<keyword evidence="6" id="KW-0325">Glycoprotein</keyword>
<dbReference type="Proteomes" id="UP000326396">
    <property type="component" value="Linkage Group LG8"/>
</dbReference>
<dbReference type="NCBIfam" id="TIGR01614">
    <property type="entry name" value="PME_inhib"/>
    <property type="match status" value="1"/>
</dbReference>
<evidence type="ECO:0000256" key="6">
    <source>
        <dbReference type="ARBA" id="ARBA00023180"/>
    </source>
</evidence>
<protein>
    <recommendedName>
        <fullName evidence="3">pectinesterase</fullName>
        <ecNumber evidence="3">3.1.1.11</ecNumber>
    </recommendedName>
</protein>
<gene>
    <name evidence="9" type="ORF">E3N88_37574</name>
</gene>
<keyword evidence="5" id="KW-1015">Disulfide bond</keyword>
<dbReference type="Pfam" id="PF04043">
    <property type="entry name" value="PMEI"/>
    <property type="match status" value="1"/>
</dbReference>
<evidence type="ECO:0000256" key="4">
    <source>
        <dbReference type="ARBA" id="ARBA00022729"/>
    </source>
</evidence>
<dbReference type="InterPro" id="IPR006501">
    <property type="entry name" value="Pectinesterase_inhib_dom"/>
</dbReference>
<feature type="signal peptide" evidence="7">
    <location>
        <begin position="1"/>
        <end position="27"/>
    </location>
</feature>